<dbReference type="Pfam" id="PF07730">
    <property type="entry name" value="HisKA_3"/>
    <property type="match status" value="1"/>
</dbReference>
<dbReference type="InterPro" id="IPR011712">
    <property type="entry name" value="Sig_transdc_His_kin_sub3_dim/P"/>
</dbReference>
<evidence type="ECO:0000259" key="11">
    <source>
        <dbReference type="SMART" id="SM00387"/>
    </source>
</evidence>
<comment type="catalytic activity">
    <reaction evidence="1">
        <text>ATP + protein L-histidine = ADP + protein N-phospho-L-histidine.</text>
        <dbReference type="EC" id="2.7.13.3"/>
    </reaction>
</comment>
<keyword evidence="7" id="KW-0067">ATP-binding</keyword>
<name>A0A931B0Q7_9ACTN</name>
<gene>
    <name evidence="12" type="ORF">I2501_00700</name>
</gene>
<dbReference type="Gene3D" id="3.30.565.10">
    <property type="entry name" value="Histidine kinase-like ATPase, C-terminal domain"/>
    <property type="match status" value="1"/>
</dbReference>
<evidence type="ECO:0000256" key="1">
    <source>
        <dbReference type="ARBA" id="ARBA00000085"/>
    </source>
</evidence>
<evidence type="ECO:0000256" key="2">
    <source>
        <dbReference type="ARBA" id="ARBA00012438"/>
    </source>
</evidence>
<dbReference type="PANTHER" id="PTHR24421">
    <property type="entry name" value="NITRATE/NITRITE SENSOR PROTEIN NARX-RELATED"/>
    <property type="match status" value="1"/>
</dbReference>
<keyword evidence="5" id="KW-0547">Nucleotide-binding</keyword>
<dbReference type="GO" id="GO:0005524">
    <property type="term" value="F:ATP binding"/>
    <property type="evidence" value="ECO:0007669"/>
    <property type="project" value="UniProtKB-KW"/>
</dbReference>
<keyword evidence="10" id="KW-1133">Transmembrane helix</keyword>
<feature type="domain" description="Histidine kinase/HSP90-like ATPase" evidence="11">
    <location>
        <begin position="245"/>
        <end position="354"/>
    </location>
</feature>
<dbReference type="AlphaFoldDB" id="A0A931B0Q7"/>
<dbReference type="CDD" id="cd16917">
    <property type="entry name" value="HATPase_UhpB-NarQ-NarX-like"/>
    <property type="match status" value="1"/>
</dbReference>
<evidence type="ECO:0000256" key="5">
    <source>
        <dbReference type="ARBA" id="ARBA00022741"/>
    </source>
</evidence>
<evidence type="ECO:0000256" key="10">
    <source>
        <dbReference type="SAM" id="Phobius"/>
    </source>
</evidence>
<reference evidence="12" key="1">
    <citation type="submission" date="2020-11" db="EMBL/GenBank/DDBJ databases">
        <title>Isolation and identification of active actinomycetes.</title>
        <authorList>
            <person name="Yu B."/>
        </authorList>
    </citation>
    <scope>NUCLEOTIDE SEQUENCE</scope>
    <source>
        <strain evidence="12">NEAU-YB345</strain>
    </source>
</reference>
<dbReference type="GO" id="GO:0046983">
    <property type="term" value="F:protein dimerization activity"/>
    <property type="evidence" value="ECO:0007669"/>
    <property type="project" value="InterPro"/>
</dbReference>
<evidence type="ECO:0000256" key="9">
    <source>
        <dbReference type="SAM" id="MobiDB-lite"/>
    </source>
</evidence>
<evidence type="ECO:0000256" key="8">
    <source>
        <dbReference type="ARBA" id="ARBA00023012"/>
    </source>
</evidence>
<dbReference type="SMART" id="SM00387">
    <property type="entry name" value="HATPase_c"/>
    <property type="match status" value="1"/>
</dbReference>
<proteinExistence type="predicted"/>
<evidence type="ECO:0000313" key="13">
    <source>
        <dbReference type="Proteomes" id="UP000657385"/>
    </source>
</evidence>
<organism evidence="12 13">
    <name type="scientific">Streptacidiphilus fuscans</name>
    <dbReference type="NCBI Taxonomy" id="2789292"/>
    <lineage>
        <taxon>Bacteria</taxon>
        <taxon>Bacillati</taxon>
        <taxon>Actinomycetota</taxon>
        <taxon>Actinomycetes</taxon>
        <taxon>Kitasatosporales</taxon>
        <taxon>Streptomycetaceae</taxon>
        <taxon>Streptacidiphilus</taxon>
    </lineage>
</organism>
<feature type="region of interest" description="Disordered" evidence="9">
    <location>
        <begin position="292"/>
        <end position="316"/>
    </location>
</feature>
<feature type="compositionally biased region" description="Polar residues" evidence="9">
    <location>
        <begin position="300"/>
        <end position="311"/>
    </location>
</feature>
<evidence type="ECO:0000256" key="4">
    <source>
        <dbReference type="ARBA" id="ARBA00022679"/>
    </source>
</evidence>
<sequence length="357" mass="37180">MFLLVPAARRRPVLTLGVTLPLVCLMIAAIPGRDRSPLMFLLFVVPDILLGVIVGRCRRSTGVWAAVVSLVAQMLMVAGFSQGPDALISTEVLVTLGIATAYTMGLLARERREHAEATRAQAVAEAVTAERLRIARELHDMVAHSIGIIAIQAGMGSRVVHTQPAEAQAALSTIETTSRETLSGLRRTLVALRRSDADPAAMSSPELNAPAPCLADLDRLAEVTAAAGVRVTLQRVGEERPLPPDIELSAYRIVQEAVTNVVRHAGTPSCTVDIAYGAQDLTLTILDSGRGPTGVGTVNGPHSPTSPNGPSSGVGAGFGITGMRERTALLGGTLTAGPHSGGGFQVTARLPLPVDAA</sequence>
<dbReference type="GO" id="GO:0000155">
    <property type="term" value="F:phosphorelay sensor kinase activity"/>
    <property type="evidence" value="ECO:0007669"/>
    <property type="project" value="InterPro"/>
</dbReference>
<dbReference type="PANTHER" id="PTHR24421:SF10">
    <property type="entry name" value="NITRATE_NITRITE SENSOR PROTEIN NARQ"/>
    <property type="match status" value="1"/>
</dbReference>
<feature type="transmembrane region" description="Helical" evidence="10">
    <location>
        <begin position="12"/>
        <end position="32"/>
    </location>
</feature>
<keyword evidence="10" id="KW-0812">Transmembrane</keyword>
<feature type="transmembrane region" description="Helical" evidence="10">
    <location>
        <begin position="86"/>
        <end position="108"/>
    </location>
</feature>
<dbReference type="Pfam" id="PF02518">
    <property type="entry name" value="HATPase_c"/>
    <property type="match status" value="1"/>
</dbReference>
<evidence type="ECO:0000256" key="6">
    <source>
        <dbReference type="ARBA" id="ARBA00022777"/>
    </source>
</evidence>
<dbReference type="InterPro" id="IPR050482">
    <property type="entry name" value="Sensor_HK_TwoCompSys"/>
</dbReference>
<protein>
    <recommendedName>
        <fullName evidence="2">histidine kinase</fullName>
        <ecNumber evidence="2">2.7.13.3</ecNumber>
    </recommendedName>
</protein>
<keyword evidence="10" id="KW-0472">Membrane</keyword>
<accession>A0A931B0Q7</accession>
<dbReference type="GO" id="GO:0016020">
    <property type="term" value="C:membrane"/>
    <property type="evidence" value="ECO:0007669"/>
    <property type="project" value="InterPro"/>
</dbReference>
<evidence type="ECO:0000256" key="7">
    <source>
        <dbReference type="ARBA" id="ARBA00022840"/>
    </source>
</evidence>
<dbReference type="InterPro" id="IPR036890">
    <property type="entry name" value="HATPase_C_sf"/>
</dbReference>
<evidence type="ECO:0000313" key="12">
    <source>
        <dbReference type="EMBL" id="MBF9066552.1"/>
    </source>
</evidence>
<dbReference type="InterPro" id="IPR003594">
    <property type="entry name" value="HATPase_dom"/>
</dbReference>
<keyword evidence="8" id="KW-0902">Two-component regulatory system</keyword>
<dbReference type="EC" id="2.7.13.3" evidence="2"/>
<feature type="transmembrane region" description="Helical" evidence="10">
    <location>
        <begin position="62"/>
        <end position="80"/>
    </location>
</feature>
<keyword evidence="6 12" id="KW-0418">Kinase</keyword>
<keyword evidence="3" id="KW-0597">Phosphoprotein</keyword>
<dbReference type="Gene3D" id="1.20.5.1930">
    <property type="match status" value="1"/>
</dbReference>
<evidence type="ECO:0000256" key="3">
    <source>
        <dbReference type="ARBA" id="ARBA00022553"/>
    </source>
</evidence>
<dbReference type="SUPFAM" id="SSF55874">
    <property type="entry name" value="ATPase domain of HSP90 chaperone/DNA topoisomerase II/histidine kinase"/>
    <property type="match status" value="1"/>
</dbReference>
<keyword evidence="4" id="KW-0808">Transferase</keyword>
<dbReference type="Proteomes" id="UP000657385">
    <property type="component" value="Unassembled WGS sequence"/>
</dbReference>
<dbReference type="EMBL" id="JADPRT010000001">
    <property type="protein sequence ID" value="MBF9066552.1"/>
    <property type="molecule type" value="Genomic_DNA"/>
</dbReference>
<keyword evidence="13" id="KW-1185">Reference proteome</keyword>
<comment type="caution">
    <text evidence="12">The sequence shown here is derived from an EMBL/GenBank/DDBJ whole genome shotgun (WGS) entry which is preliminary data.</text>
</comment>
<feature type="transmembrane region" description="Helical" evidence="10">
    <location>
        <begin position="38"/>
        <end position="55"/>
    </location>
</feature>